<accession>A0A1M4Z0A3</accession>
<proteinExistence type="predicted"/>
<evidence type="ECO:0000313" key="2">
    <source>
        <dbReference type="Proteomes" id="UP000184114"/>
    </source>
</evidence>
<keyword evidence="2" id="KW-1185">Reference proteome</keyword>
<reference evidence="2" key="1">
    <citation type="submission" date="2016-11" db="EMBL/GenBank/DDBJ databases">
        <authorList>
            <person name="Varghese N."/>
            <person name="Submissions S."/>
        </authorList>
    </citation>
    <scope>NUCLEOTIDE SEQUENCE [LARGE SCALE GENOMIC DNA]</scope>
    <source>
        <strain evidence="2">DSM 18095</strain>
    </source>
</reference>
<name>A0A1M4Z0A3_9FIRM</name>
<dbReference type="RefSeq" id="WP_072977536.1">
    <property type="nucleotide sequence ID" value="NZ_FQTY01000020.1"/>
</dbReference>
<dbReference type="Pfam" id="PF04025">
    <property type="entry name" value="RemA-like"/>
    <property type="match status" value="1"/>
</dbReference>
<dbReference type="STRING" id="1123404.SAMN02745784_02864"/>
<sequence>MIIHIGDNNYIFEKDIIAILDKKAAEGTKKTREFISKIIEDNCLIGNLDLNTKSYIIVSDNDKTMVYTSNISSKALANRNNYE</sequence>
<dbReference type="GeneID" id="90993579"/>
<dbReference type="EMBL" id="FQTY01000020">
    <property type="protein sequence ID" value="SHF11484.1"/>
    <property type="molecule type" value="Genomic_DNA"/>
</dbReference>
<evidence type="ECO:0008006" key="3">
    <source>
        <dbReference type="Google" id="ProtNLM"/>
    </source>
</evidence>
<protein>
    <recommendedName>
        <fullName evidence="3">DUF370 domain-containing protein</fullName>
    </recommendedName>
</protein>
<dbReference type="Proteomes" id="UP000184114">
    <property type="component" value="Unassembled WGS sequence"/>
</dbReference>
<evidence type="ECO:0000313" key="1">
    <source>
        <dbReference type="EMBL" id="SHF11484.1"/>
    </source>
</evidence>
<dbReference type="AlphaFoldDB" id="A0A1M4Z0A3"/>
<dbReference type="NCBIfam" id="NF046065">
    <property type="entry name" value="MtxRegRemB"/>
    <property type="match status" value="1"/>
</dbReference>
<gene>
    <name evidence="1" type="ORF">SAMN02745784_02864</name>
</gene>
<organism evidence="1 2">
    <name type="scientific">Tissierella praeacuta DSM 18095</name>
    <dbReference type="NCBI Taxonomy" id="1123404"/>
    <lineage>
        <taxon>Bacteria</taxon>
        <taxon>Bacillati</taxon>
        <taxon>Bacillota</taxon>
        <taxon>Tissierellia</taxon>
        <taxon>Tissierellales</taxon>
        <taxon>Tissierellaceae</taxon>
        <taxon>Tissierella</taxon>
    </lineage>
</organism>
<dbReference type="InterPro" id="IPR007169">
    <property type="entry name" value="RemA-like"/>
</dbReference>